<evidence type="ECO:0000256" key="1">
    <source>
        <dbReference type="ARBA" id="ARBA00004141"/>
    </source>
</evidence>
<dbReference type="OrthoDB" id="9986881at2759"/>
<feature type="transmembrane region" description="Helical" evidence="5">
    <location>
        <begin position="465"/>
        <end position="485"/>
    </location>
</feature>
<evidence type="ECO:0000256" key="3">
    <source>
        <dbReference type="ARBA" id="ARBA00022989"/>
    </source>
</evidence>
<comment type="caution">
    <text evidence="7">The sequence shown here is derived from an EMBL/GenBank/DDBJ whole genome shotgun (WGS) entry which is preliminary data.</text>
</comment>
<dbReference type="SUPFAM" id="SSF103473">
    <property type="entry name" value="MFS general substrate transporter"/>
    <property type="match status" value="1"/>
</dbReference>
<dbReference type="GO" id="GO:0022857">
    <property type="term" value="F:transmembrane transporter activity"/>
    <property type="evidence" value="ECO:0007669"/>
    <property type="project" value="InterPro"/>
</dbReference>
<feature type="transmembrane region" description="Helical" evidence="5">
    <location>
        <begin position="291"/>
        <end position="310"/>
    </location>
</feature>
<dbReference type="PANTHER" id="PTHR23502:SF173">
    <property type="entry name" value="MFS-MULTIDRUG-RESISTANCE TRANSPORTER-RELATED"/>
    <property type="match status" value="1"/>
</dbReference>
<comment type="subcellular location">
    <subcellularLocation>
        <location evidence="1">Membrane</location>
        <topology evidence="1">Multi-pass membrane protein</topology>
    </subcellularLocation>
</comment>
<dbReference type="InterPro" id="IPR020846">
    <property type="entry name" value="MFS_dom"/>
</dbReference>
<feature type="transmembrane region" description="Helical" evidence="5">
    <location>
        <begin position="428"/>
        <end position="453"/>
    </location>
</feature>
<proteinExistence type="predicted"/>
<keyword evidence="4 5" id="KW-0472">Membrane</keyword>
<feature type="transmembrane region" description="Helical" evidence="5">
    <location>
        <begin position="397"/>
        <end position="421"/>
    </location>
</feature>
<evidence type="ECO:0000259" key="6">
    <source>
        <dbReference type="PROSITE" id="PS50850"/>
    </source>
</evidence>
<dbReference type="PANTHER" id="PTHR23502">
    <property type="entry name" value="MAJOR FACILITATOR SUPERFAMILY"/>
    <property type="match status" value="1"/>
</dbReference>
<feature type="transmembrane region" description="Helical" evidence="5">
    <location>
        <begin position="151"/>
        <end position="173"/>
    </location>
</feature>
<dbReference type="CDD" id="cd17323">
    <property type="entry name" value="MFS_Tpo1_MDR_like"/>
    <property type="match status" value="1"/>
</dbReference>
<dbReference type="InterPro" id="IPR011701">
    <property type="entry name" value="MFS"/>
</dbReference>
<dbReference type="InterPro" id="IPR036259">
    <property type="entry name" value="MFS_trans_sf"/>
</dbReference>
<gene>
    <name evidence="7" type="ORF">BDZ94DRAFT_1162371</name>
</gene>
<feature type="transmembrane region" description="Helical" evidence="5">
    <location>
        <begin position="96"/>
        <end position="115"/>
    </location>
</feature>
<evidence type="ECO:0000313" key="7">
    <source>
        <dbReference type="EMBL" id="KAF9464294.1"/>
    </source>
</evidence>
<evidence type="ECO:0000256" key="5">
    <source>
        <dbReference type="SAM" id="Phobius"/>
    </source>
</evidence>
<feature type="transmembrane region" description="Helical" evidence="5">
    <location>
        <begin position="185"/>
        <end position="204"/>
    </location>
</feature>
<keyword evidence="2 5" id="KW-0812">Transmembrane</keyword>
<feature type="transmembrane region" description="Helical" evidence="5">
    <location>
        <begin position="330"/>
        <end position="349"/>
    </location>
</feature>
<accession>A0A9P5Y8T8</accession>
<dbReference type="AlphaFoldDB" id="A0A9P5Y8T8"/>
<evidence type="ECO:0000313" key="8">
    <source>
        <dbReference type="Proteomes" id="UP000807353"/>
    </source>
</evidence>
<sequence>MPEEVPVVSLRETRASVSENTGQVAIELPAEPAPDPFLVQFDGVDDPTNPLFWSRPKRWYMTLASGVLVLNATFASSAPSGVIKQLTERFEMSEKVATLTLSLFVTGYCVGPILWGPLSERYGRRPIFLSAFFLYVCTQLGSALAKNTASVLVFRFLGGTFAACPLSNSGALISDIWDAETRGKALAIFAVTPFAGPALGPAVAGFLGEKTDWRWVFWLLTIFSGVCWIMILVTIPETYAPIILVYKARKLRKSTGDSRYYAALEKNRPRPHQLFDKVLARPFKVLFHEPMLIAITAYLSFAYGCLYLMFEAYPFVFTRPHNLSPGLSGLTFLPVAVGGAMAVAVYVAIFNPRYEREAKKYAPNPVPPEFRLEMALIAGPMFAVSFFWFGWTSFPSISLWVPLMSGIPVGFSMSWIFLSLFNYIIDAYLAIAASAIAASIIWRSLAGAAFPLFAGNMYDALGPRWASSLLGFVAVAMIPIPFVLIKYGPKLRKNSKYAASAVLPVAKTADKV</sequence>
<dbReference type="EMBL" id="MU150255">
    <property type="protein sequence ID" value="KAF9464294.1"/>
    <property type="molecule type" value="Genomic_DNA"/>
</dbReference>
<dbReference type="FunFam" id="1.20.1250.20:FF:000011">
    <property type="entry name" value="MFS multidrug transporter, putative"/>
    <property type="match status" value="1"/>
</dbReference>
<dbReference type="GO" id="GO:0005886">
    <property type="term" value="C:plasma membrane"/>
    <property type="evidence" value="ECO:0007669"/>
    <property type="project" value="TreeGrafter"/>
</dbReference>
<feature type="domain" description="Major facilitator superfamily (MFS) profile" evidence="6">
    <location>
        <begin position="59"/>
        <end position="491"/>
    </location>
</feature>
<evidence type="ECO:0000256" key="2">
    <source>
        <dbReference type="ARBA" id="ARBA00022692"/>
    </source>
</evidence>
<dbReference type="PROSITE" id="PS50850">
    <property type="entry name" value="MFS"/>
    <property type="match status" value="1"/>
</dbReference>
<protein>
    <submittedName>
        <fullName evidence="7">MFS general substrate transporter</fullName>
    </submittedName>
</protein>
<feature type="transmembrane region" description="Helical" evidence="5">
    <location>
        <begin position="216"/>
        <end position="246"/>
    </location>
</feature>
<dbReference type="Pfam" id="PF07690">
    <property type="entry name" value="MFS_1"/>
    <property type="match status" value="1"/>
</dbReference>
<feature type="transmembrane region" description="Helical" evidence="5">
    <location>
        <begin position="370"/>
        <end position="391"/>
    </location>
</feature>
<organism evidence="7 8">
    <name type="scientific">Collybia nuda</name>
    <dbReference type="NCBI Taxonomy" id="64659"/>
    <lineage>
        <taxon>Eukaryota</taxon>
        <taxon>Fungi</taxon>
        <taxon>Dikarya</taxon>
        <taxon>Basidiomycota</taxon>
        <taxon>Agaricomycotina</taxon>
        <taxon>Agaricomycetes</taxon>
        <taxon>Agaricomycetidae</taxon>
        <taxon>Agaricales</taxon>
        <taxon>Tricholomatineae</taxon>
        <taxon>Clitocybaceae</taxon>
        <taxon>Collybia</taxon>
    </lineage>
</organism>
<keyword evidence="8" id="KW-1185">Reference proteome</keyword>
<evidence type="ECO:0000256" key="4">
    <source>
        <dbReference type="ARBA" id="ARBA00023136"/>
    </source>
</evidence>
<dbReference type="Proteomes" id="UP000807353">
    <property type="component" value="Unassembled WGS sequence"/>
</dbReference>
<dbReference type="Gene3D" id="1.20.1250.20">
    <property type="entry name" value="MFS general substrate transporter like domains"/>
    <property type="match status" value="1"/>
</dbReference>
<name>A0A9P5Y8T8_9AGAR</name>
<keyword evidence="3 5" id="KW-1133">Transmembrane helix</keyword>
<feature type="transmembrane region" description="Helical" evidence="5">
    <location>
        <begin position="59"/>
        <end position="76"/>
    </location>
</feature>
<reference evidence="7" key="1">
    <citation type="submission" date="2020-11" db="EMBL/GenBank/DDBJ databases">
        <authorList>
            <consortium name="DOE Joint Genome Institute"/>
            <person name="Ahrendt S."/>
            <person name="Riley R."/>
            <person name="Andreopoulos W."/>
            <person name="Labutti K."/>
            <person name="Pangilinan J."/>
            <person name="Ruiz-Duenas F.J."/>
            <person name="Barrasa J.M."/>
            <person name="Sanchez-Garcia M."/>
            <person name="Camarero S."/>
            <person name="Miyauchi S."/>
            <person name="Serrano A."/>
            <person name="Linde D."/>
            <person name="Babiker R."/>
            <person name="Drula E."/>
            <person name="Ayuso-Fernandez I."/>
            <person name="Pacheco R."/>
            <person name="Padilla G."/>
            <person name="Ferreira P."/>
            <person name="Barriuso J."/>
            <person name="Kellner H."/>
            <person name="Castanera R."/>
            <person name="Alfaro M."/>
            <person name="Ramirez L."/>
            <person name="Pisabarro A.G."/>
            <person name="Kuo A."/>
            <person name="Tritt A."/>
            <person name="Lipzen A."/>
            <person name="He G."/>
            <person name="Yan M."/>
            <person name="Ng V."/>
            <person name="Cullen D."/>
            <person name="Martin F."/>
            <person name="Rosso M.-N."/>
            <person name="Henrissat B."/>
            <person name="Hibbett D."/>
            <person name="Martinez A.T."/>
            <person name="Grigoriev I.V."/>
        </authorList>
    </citation>
    <scope>NUCLEOTIDE SEQUENCE</scope>
    <source>
        <strain evidence="7">CBS 247.69</strain>
    </source>
</reference>